<dbReference type="Gene3D" id="3.40.250.10">
    <property type="entry name" value="Rhodanese-like domain"/>
    <property type="match status" value="2"/>
</dbReference>
<sequence length="278" mass="31814">MKHLVEVEWLHEHLQDVRVIDCRFDMSNKVRGKVQYEQDHIPSAVYMDLNHDLSSEVKEHGGRHPLPSIEMFIQLLSSYGIDKKTTVVAYDDQAGANASRLWWLLTYIGHEKVYVLNGGFSAWKQAHYETTNEIPMFEKKVYTASIQHHLLVNMEEVRERIESGAEGYILVDSREPIRYVGKEEPIDKVAGHIPTATNLFWKSNIDENGKWKSTEELQVNMAHLQGENEVIVYCGSGVTACPNIIAMSEVGLRNVKLYAGSFSDWISYEENEITKKAD</sequence>
<dbReference type="CDD" id="cd01449">
    <property type="entry name" value="TST_Repeat_2"/>
    <property type="match status" value="1"/>
</dbReference>
<comment type="caution">
    <text evidence="4">The sequence shown here is derived from an EMBL/GenBank/DDBJ whole genome shotgun (WGS) entry which is preliminary data.</text>
</comment>
<evidence type="ECO:0000313" key="4">
    <source>
        <dbReference type="EMBL" id="GGE56750.1"/>
    </source>
</evidence>
<dbReference type="SMART" id="SM00450">
    <property type="entry name" value="RHOD"/>
    <property type="match status" value="2"/>
</dbReference>
<dbReference type="GO" id="GO:0004792">
    <property type="term" value="F:thiosulfate-cyanide sulfurtransferase activity"/>
    <property type="evidence" value="ECO:0007669"/>
    <property type="project" value="TreeGrafter"/>
</dbReference>
<reference evidence="4" key="1">
    <citation type="journal article" date="2014" name="Int. J. Syst. Evol. Microbiol.">
        <title>Complete genome sequence of Corynebacterium casei LMG S-19264T (=DSM 44701T), isolated from a smear-ripened cheese.</title>
        <authorList>
            <consortium name="US DOE Joint Genome Institute (JGI-PGF)"/>
            <person name="Walter F."/>
            <person name="Albersmeier A."/>
            <person name="Kalinowski J."/>
            <person name="Ruckert C."/>
        </authorList>
    </citation>
    <scope>NUCLEOTIDE SEQUENCE</scope>
    <source>
        <strain evidence="4">CGMCC 1.12698</strain>
    </source>
</reference>
<evidence type="ECO:0000256" key="1">
    <source>
        <dbReference type="ARBA" id="ARBA00022679"/>
    </source>
</evidence>
<gene>
    <name evidence="4" type="ORF">GCM10007140_03850</name>
</gene>
<name>A0A917EMK9_9BACI</name>
<dbReference type="CDD" id="cd01448">
    <property type="entry name" value="TST_Repeat_1"/>
    <property type="match status" value="1"/>
</dbReference>
<dbReference type="AlphaFoldDB" id="A0A917EMK9"/>
<evidence type="ECO:0000259" key="3">
    <source>
        <dbReference type="PROSITE" id="PS50206"/>
    </source>
</evidence>
<dbReference type="InterPro" id="IPR045078">
    <property type="entry name" value="TST/MPST-like"/>
</dbReference>
<evidence type="ECO:0000313" key="5">
    <source>
        <dbReference type="Proteomes" id="UP000605259"/>
    </source>
</evidence>
<keyword evidence="5" id="KW-1185">Reference proteome</keyword>
<feature type="domain" description="Rhodanese" evidence="3">
    <location>
        <begin position="13"/>
        <end position="132"/>
    </location>
</feature>
<keyword evidence="1" id="KW-0808">Transferase</keyword>
<evidence type="ECO:0000256" key="2">
    <source>
        <dbReference type="ARBA" id="ARBA00022737"/>
    </source>
</evidence>
<dbReference type="Proteomes" id="UP000605259">
    <property type="component" value="Unassembled WGS sequence"/>
</dbReference>
<dbReference type="EMBL" id="BMFK01000001">
    <property type="protein sequence ID" value="GGE56750.1"/>
    <property type="molecule type" value="Genomic_DNA"/>
</dbReference>
<dbReference type="RefSeq" id="WP_188386762.1">
    <property type="nucleotide sequence ID" value="NZ_BMFK01000001.1"/>
</dbReference>
<accession>A0A917EMK9</accession>
<feature type="domain" description="Rhodanese" evidence="3">
    <location>
        <begin position="164"/>
        <end position="274"/>
    </location>
</feature>
<reference evidence="4" key="2">
    <citation type="submission" date="2020-09" db="EMBL/GenBank/DDBJ databases">
        <authorList>
            <person name="Sun Q."/>
            <person name="Zhou Y."/>
        </authorList>
    </citation>
    <scope>NUCLEOTIDE SEQUENCE</scope>
    <source>
        <strain evidence="4">CGMCC 1.12698</strain>
    </source>
</reference>
<protein>
    <submittedName>
        <fullName evidence="4">Thiosulfate sulfurtransferase</fullName>
    </submittedName>
</protein>
<dbReference type="PANTHER" id="PTHR11364:SF27">
    <property type="entry name" value="SULFURTRANSFERASE"/>
    <property type="match status" value="1"/>
</dbReference>
<dbReference type="PANTHER" id="PTHR11364">
    <property type="entry name" value="THIOSULFATE SULFERTANSFERASE"/>
    <property type="match status" value="1"/>
</dbReference>
<keyword evidence="2" id="KW-0677">Repeat</keyword>
<dbReference type="InterPro" id="IPR036873">
    <property type="entry name" value="Rhodanese-like_dom_sf"/>
</dbReference>
<dbReference type="Pfam" id="PF00581">
    <property type="entry name" value="Rhodanese"/>
    <property type="match status" value="2"/>
</dbReference>
<dbReference type="PROSITE" id="PS50206">
    <property type="entry name" value="RHODANESE_3"/>
    <property type="match status" value="2"/>
</dbReference>
<dbReference type="FunFam" id="3.40.250.10:FF:000035">
    <property type="entry name" value="Thiosulfate sulfurtransferase"/>
    <property type="match status" value="1"/>
</dbReference>
<organism evidence="4 5">
    <name type="scientific">Priestia taiwanensis</name>
    <dbReference type="NCBI Taxonomy" id="1347902"/>
    <lineage>
        <taxon>Bacteria</taxon>
        <taxon>Bacillati</taxon>
        <taxon>Bacillota</taxon>
        <taxon>Bacilli</taxon>
        <taxon>Bacillales</taxon>
        <taxon>Bacillaceae</taxon>
        <taxon>Priestia</taxon>
    </lineage>
</organism>
<dbReference type="SUPFAM" id="SSF52821">
    <property type="entry name" value="Rhodanese/Cell cycle control phosphatase"/>
    <property type="match status" value="2"/>
</dbReference>
<dbReference type="InterPro" id="IPR001763">
    <property type="entry name" value="Rhodanese-like_dom"/>
</dbReference>
<proteinExistence type="predicted"/>